<evidence type="ECO:0000256" key="1">
    <source>
        <dbReference type="SAM" id="SignalP"/>
    </source>
</evidence>
<evidence type="ECO:0000313" key="3">
    <source>
        <dbReference type="Proteomes" id="UP000241890"/>
    </source>
</evidence>
<keyword evidence="3" id="KW-1185">Reference proteome</keyword>
<evidence type="ECO:0000313" key="2">
    <source>
        <dbReference type="EMBL" id="GBG28615.1"/>
    </source>
</evidence>
<keyword evidence="1" id="KW-0732">Signal</keyword>
<dbReference type="AlphaFoldDB" id="A0A2R5GDG9"/>
<sequence>MRYFAALLLAAPVAAYTAATDAPTSTPQTQAPTQYPSDPLATCAGIGCGAGQVCEPGPFEDEPAEAAACATVACSLHLDCATHILPGSLPYCRGGLCDDSLGGTCAAEEQCAALASRHAPDNVGSVRFAPPALTANATEALLALAEIAASAQSTFPETQMRTFVYSNEVASIIGGAFVTLARDDAAAARAAVADAFCGDLAAHCAVAIELPSYRRRLQSGGMNAVVATISFAVDLETLRAMIANGVPSDDEFTQALAAALSISIEDISASASEATLEVEFIVGTGSDGENPVDESVLQEMALLKDAVPEIADAVYTALGIYADGIGNATLDLCAFRHFDKRCELSAVCRCT</sequence>
<organism evidence="2 3">
    <name type="scientific">Hondaea fermentalgiana</name>
    <dbReference type="NCBI Taxonomy" id="2315210"/>
    <lineage>
        <taxon>Eukaryota</taxon>
        <taxon>Sar</taxon>
        <taxon>Stramenopiles</taxon>
        <taxon>Bigyra</taxon>
        <taxon>Labyrinthulomycetes</taxon>
        <taxon>Thraustochytrida</taxon>
        <taxon>Thraustochytriidae</taxon>
        <taxon>Hondaea</taxon>
    </lineage>
</organism>
<proteinExistence type="predicted"/>
<dbReference type="Proteomes" id="UP000241890">
    <property type="component" value="Unassembled WGS sequence"/>
</dbReference>
<protein>
    <submittedName>
        <fullName evidence="2">Uncharacterized protein</fullName>
    </submittedName>
</protein>
<comment type="caution">
    <text evidence="2">The sequence shown here is derived from an EMBL/GenBank/DDBJ whole genome shotgun (WGS) entry which is preliminary data.</text>
</comment>
<reference evidence="2 3" key="1">
    <citation type="submission" date="2017-12" db="EMBL/GenBank/DDBJ databases">
        <title>Sequencing, de novo assembly and annotation of complete genome of a new Thraustochytrid species, strain FCC1311.</title>
        <authorList>
            <person name="Sedici K."/>
            <person name="Godart F."/>
            <person name="Aiese Cigliano R."/>
            <person name="Sanseverino W."/>
            <person name="Barakat M."/>
            <person name="Ortet P."/>
            <person name="Marechal E."/>
            <person name="Cagnac O."/>
            <person name="Amato A."/>
        </authorList>
    </citation>
    <scope>NUCLEOTIDE SEQUENCE [LARGE SCALE GENOMIC DNA]</scope>
</reference>
<feature type="signal peptide" evidence="1">
    <location>
        <begin position="1"/>
        <end position="15"/>
    </location>
</feature>
<accession>A0A2R5GDG9</accession>
<dbReference type="InParanoid" id="A0A2R5GDG9"/>
<dbReference type="EMBL" id="BEYU01000045">
    <property type="protein sequence ID" value="GBG28615.1"/>
    <property type="molecule type" value="Genomic_DNA"/>
</dbReference>
<feature type="chain" id="PRO_5015323564" evidence="1">
    <location>
        <begin position="16"/>
        <end position="351"/>
    </location>
</feature>
<name>A0A2R5GDG9_9STRA</name>
<gene>
    <name evidence="2" type="ORF">FCC1311_048362</name>
</gene>